<name>A0ABQ9G7E7_9NEOP</name>
<feature type="region of interest" description="Disordered" evidence="1">
    <location>
        <begin position="356"/>
        <end position="419"/>
    </location>
</feature>
<evidence type="ECO:0000313" key="3">
    <source>
        <dbReference type="Proteomes" id="UP001159363"/>
    </source>
</evidence>
<keyword evidence="3" id="KW-1185">Reference proteome</keyword>
<feature type="compositionally biased region" description="Basic and acidic residues" evidence="1">
    <location>
        <begin position="405"/>
        <end position="419"/>
    </location>
</feature>
<feature type="region of interest" description="Disordered" evidence="1">
    <location>
        <begin position="769"/>
        <end position="805"/>
    </location>
</feature>
<feature type="compositionally biased region" description="Polar residues" evidence="1">
    <location>
        <begin position="363"/>
        <end position="372"/>
    </location>
</feature>
<feature type="compositionally biased region" description="Basic and acidic residues" evidence="1">
    <location>
        <begin position="285"/>
        <end position="294"/>
    </location>
</feature>
<comment type="caution">
    <text evidence="2">The sequence shown here is derived from an EMBL/GenBank/DDBJ whole genome shotgun (WGS) entry which is preliminary data.</text>
</comment>
<feature type="region of interest" description="Disordered" evidence="1">
    <location>
        <begin position="824"/>
        <end position="844"/>
    </location>
</feature>
<feature type="region of interest" description="Disordered" evidence="1">
    <location>
        <begin position="117"/>
        <end position="154"/>
    </location>
</feature>
<feature type="region of interest" description="Disordered" evidence="1">
    <location>
        <begin position="657"/>
        <end position="695"/>
    </location>
</feature>
<reference evidence="2 3" key="1">
    <citation type="submission" date="2023-02" db="EMBL/GenBank/DDBJ databases">
        <title>LHISI_Scaffold_Assembly.</title>
        <authorList>
            <person name="Stuart O.P."/>
            <person name="Cleave R."/>
            <person name="Magrath M.J.L."/>
            <person name="Mikheyev A.S."/>
        </authorList>
    </citation>
    <scope>NUCLEOTIDE SEQUENCE [LARGE SCALE GENOMIC DNA]</scope>
    <source>
        <strain evidence="2">Daus_M_001</strain>
        <tissue evidence="2">Leg muscle</tissue>
    </source>
</reference>
<accession>A0ABQ9G7E7</accession>
<feature type="region of interest" description="Disordered" evidence="1">
    <location>
        <begin position="275"/>
        <end position="294"/>
    </location>
</feature>
<dbReference type="EMBL" id="JARBHB010000014">
    <property type="protein sequence ID" value="KAJ8868365.1"/>
    <property type="molecule type" value="Genomic_DNA"/>
</dbReference>
<feature type="compositionally biased region" description="Polar residues" evidence="1">
    <location>
        <begin position="911"/>
        <end position="930"/>
    </location>
</feature>
<dbReference type="Proteomes" id="UP001159363">
    <property type="component" value="Chromosome 13"/>
</dbReference>
<feature type="compositionally biased region" description="Polar residues" evidence="1">
    <location>
        <begin position="40"/>
        <end position="59"/>
    </location>
</feature>
<sequence length="1036" mass="117822">MEQCWNGRAGERKRKIPEKTRRPAASSGTIPTRENDVEGEQTNRSLPWHASTISDTEQCWNGRAGERKRKIPEKTRRPAASSGTIPTRENDVEGEQTNRSLPWHASTISDTEQCWNGRAGERKRKIPEKTRRPAASSGTIPTRENDVEGEQTNRSLPWHASTISDTEQCWNGRAGERKRKIPEKTRRPAASSGTIPTRENDVEGEQTNRSLPWHASTISDTEQCWNGRAGERKRKIPEKTRRPAASSGTIPTRENDVEGEQTNRSLPWHASTISERVRSSAGMEGLEKENGRSLRKPADQLHRPARFPHVRMMWKASRLTARYHGTLQLLVSDWLSDLGEYGAVLEWRAGERKRKIPEKTRRPTASSGTIPTRENDVEGEQTNRSLPWHASTISERVRSSAGMEGLEKENGRSLRKPADQLHRPARFPHVRMMWKASRLTARYHGTLQLLASTEQCWNGRAGERKRKIPEKTRRPAASSGTIPTRENDVEGEQTNRSLPWHASTISDTEQCWNGRAGERKRKIPEKTRRPAASSGTILNVRMMWKASRLTARYHGTLQLLASTEQCWNGRAGERKRKIPEKTRNQLHRPARFPHVRMMWKASRLTARYHGTLQLLASTEQCWNGRAGERKRKIPEKTRRQLHRPARFPHASTEQCWNGRAGERKRKIPEKTRRPAASSGTIPTRENDVEGEQTNRSLPWHASTISDMEQCWNGRAGERKRKIPEKTRRPAASSGTIPTRENDVEGEQTNRSLPWHASTISDTEQCWNGRAGERKRKIPEKTRRPAASSGTIPTRENDVEGEQTNRSLPWHASTISDTEQCWNGRAGERKRKIPEKTRRPAASSGTIPTREMMWKASRLTARYHGTLQLLASMEQCWNGRAGERKRKIPEKTRRPAASSGTIPTRENDVEGEQTNRSLPWHASTISDTEQCWNGRAGERKRKIPEKTRRPAASSGTIPTRENDVEGEQTNRSLPWHASTISDTEQCWNGRAGERKRKIPEKTRRPAASSGTIPTRENDVEGEQTNRSLPWHASTISE</sequence>
<feature type="region of interest" description="Disordered" evidence="1">
    <location>
        <begin position="172"/>
        <end position="209"/>
    </location>
</feature>
<gene>
    <name evidence="2" type="ORF">PR048_029881</name>
</gene>
<protein>
    <submittedName>
        <fullName evidence="2">Uncharacterized protein</fullName>
    </submittedName>
</protein>
<feature type="region of interest" description="Disordered" evidence="1">
    <location>
        <begin position="716"/>
        <end position="750"/>
    </location>
</feature>
<feature type="compositionally biased region" description="Polar residues" evidence="1">
    <location>
        <begin position="966"/>
        <end position="985"/>
    </location>
</feature>
<proteinExistence type="predicted"/>
<evidence type="ECO:0000313" key="2">
    <source>
        <dbReference type="EMBL" id="KAJ8868365.1"/>
    </source>
</evidence>
<feature type="region of interest" description="Disordered" evidence="1">
    <location>
        <begin position="880"/>
        <end position="1036"/>
    </location>
</feature>
<evidence type="ECO:0000256" key="1">
    <source>
        <dbReference type="SAM" id="MobiDB-lite"/>
    </source>
</evidence>
<feature type="region of interest" description="Disordered" evidence="1">
    <location>
        <begin position="460"/>
        <end position="496"/>
    </location>
</feature>
<feature type="region of interest" description="Disordered" evidence="1">
    <location>
        <begin position="226"/>
        <end position="264"/>
    </location>
</feature>
<feature type="compositionally biased region" description="Polar residues" evidence="1">
    <location>
        <begin position="1021"/>
        <end position="1036"/>
    </location>
</feature>
<organism evidence="2 3">
    <name type="scientific">Dryococelus australis</name>
    <dbReference type="NCBI Taxonomy" id="614101"/>
    <lineage>
        <taxon>Eukaryota</taxon>
        <taxon>Metazoa</taxon>
        <taxon>Ecdysozoa</taxon>
        <taxon>Arthropoda</taxon>
        <taxon>Hexapoda</taxon>
        <taxon>Insecta</taxon>
        <taxon>Pterygota</taxon>
        <taxon>Neoptera</taxon>
        <taxon>Polyneoptera</taxon>
        <taxon>Phasmatodea</taxon>
        <taxon>Verophasmatodea</taxon>
        <taxon>Anareolatae</taxon>
        <taxon>Phasmatidae</taxon>
        <taxon>Eurycanthinae</taxon>
        <taxon>Dryococelus</taxon>
    </lineage>
</organism>
<feature type="region of interest" description="Disordered" evidence="1">
    <location>
        <begin position="1"/>
        <end position="99"/>
    </location>
</feature>